<comment type="caution">
    <text evidence="3">The sequence shown here is derived from an EMBL/GenBank/DDBJ whole genome shotgun (WGS) entry which is preliminary data.</text>
</comment>
<dbReference type="SUPFAM" id="SSF55486">
    <property type="entry name" value="Metalloproteases ('zincins'), catalytic domain"/>
    <property type="match status" value="1"/>
</dbReference>
<dbReference type="NCBIfam" id="TIGR03296">
    <property type="entry name" value="M6dom_TIGR03296"/>
    <property type="match status" value="1"/>
</dbReference>
<feature type="signal peptide" evidence="1">
    <location>
        <begin position="1"/>
        <end position="21"/>
    </location>
</feature>
<proteinExistence type="predicted"/>
<dbReference type="GO" id="GO:0008237">
    <property type="term" value="F:metallopeptidase activity"/>
    <property type="evidence" value="ECO:0007669"/>
    <property type="project" value="UniProtKB-KW"/>
</dbReference>
<sequence>MLKVLSTSALSLALAGSAVFAGVSSTDSAVKPQSKYELSLAHHVGAAPELVDRAKELGIDLSKADPAEKMAKTGAKFQQPGDNHVDYKKATGDVPVLVLLAKYPDGDEPVGDMPGQVPAKYYEDLIFGTEYNPYELEQFEQYDGADVPKNRTMQNAYKESSYGKVNLVRKENTDFAWVEMPRGASYYLDQEGTYAEGGVYKLGNVNGDAHTGEFIRDLLKAADDQVDFSQYAIDGEVPNIFVIHEGTGAEFSRDPAQFWSHKWSLLSALYYGKYYETGKPADAHAGMSQGEWINKTVAEDMTYDEVVVNNYNIQPGIGGNVSGFDTATNSYKEELKTGPFPAQTGVYAHEFGHALGLPDFYDTVYSSEGVGNYSMMAGGSWMRYPNKSAYSGNSPTHFDPFSKIFLGWAEPIEVTPESGVQEITLPAANAADADNGIVKMEVPGSNGTEYFLFENMQQEGFNKGMVRQGEDAHGLVAWHVDENVINLYQTAGFRPNNVENWMNKRFQFNQSQTASNGEVVTHYGLSVLQADGKYDLERNLNRGDATDFFKTGSKLTPVSGKVHTGSYYFWKGYGATPADSGIHVTDIKENEDGSISAKFFYNFNSSVK</sequence>
<dbReference type="PANTHER" id="PTHR41775:SF1">
    <property type="entry name" value="PEPTIDASE M6-LIKE DOMAIN-CONTAINING PROTEIN"/>
    <property type="match status" value="1"/>
</dbReference>
<keyword evidence="1" id="KW-0732">Signal</keyword>
<dbReference type="InterPro" id="IPR008757">
    <property type="entry name" value="Peptidase_M6-like_domain"/>
</dbReference>
<dbReference type="AlphaFoldDB" id="A0A846TPE6"/>
<evidence type="ECO:0000256" key="1">
    <source>
        <dbReference type="SAM" id="SignalP"/>
    </source>
</evidence>
<accession>A0A846TPE6</accession>
<evidence type="ECO:0000313" key="4">
    <source>
        <dbReference type="Proteomes" id="UP000587942"/>
    </source>
</evidence>
<dbReference type="EMBL" id="JAAVUM010000017">
    <property type="protein sequence ID" value="NKE07562.1"/>
    <property type="molecule type" value="Genomic_DNA"/>
</dbReference>
<dbReference type="RefSeq" id="WP_167833950.1">
    <property type="nucleotide sequence ID" value="NZ_JAAVUM010000017.1"/>
</dbReference>
<evidence type="ECO:0000313" key="3">
    <source>
        <dbReference type="EMBL" id="NKE07562.1"/>
    </source>
</evidence>
<keyword evidence="3" id="KW-0378">Hydrolase</keyword>
<dbReference type="Pfam" id="PF05547">
    <property type="entry name" value="Peptidase_M6"/>
    <property type="match status" value="1"/>
</dbReference>
<feature type="domain" description="Peptidase M6-like" evidence="2">
    <location>
        <begin position="337"/>
        <end position="405"/>
    </location>
</feature>
<keyword evidence="3" id="KW-0645">Protease</keyword>
<protein>
    <submittedName>
        <fullName evidence="3">M6 family metalloprotease domain-containing protein</fullName>
    </submittedName>
</protein>
<reference evidence="3 4" key="1">
    <citation type="submission" date="2020-03" db="EMBL/GenBank/DDBJ databases">
        <authorList>
            <person name="Sun Q."/>
        </authorList>
    </citation>
    <scope>NUCLEOTIDE SEQUENCE [LARGE SCALE GENOMIC DNA]</scope>
    <source>
        <strain evidence="3 4">KACC 21451</strain>
    </source>
</reference>
<dbReference type="GO" id="GO:0006508">
    <property type="term" value="P:proteolysis"/>
    <property type="evidence" value="ECO:0007669"/>
    <property type="project" value="UniProtKB-KW"/>
</dbReference>
<dbReference type="Gene3D" id="3.40.390.10">
    <property type="entry name" value="Collagenase (Catalytic Domain)"/>
    <property type="match status" value="1"/>
</dbReference>
<name>A0A846TPE6_9BACI</name>
<keyword evidence="3" id="KW-0482">Metalloprotease</keyword>
<evidence type="ECO:0000259" key="2">
    <source>
        <dbReference type="Pfam" id="PF05547"/>
    </source>
</evidence>
<dbReference type="Proteomes" id="UP000587942">
    <property type="component" value="Unassembled WGS sequence"/>
</dbReference>
<gene>
    <name evidence="3" type="ORF">GWK17_19110</name>
</gene>
<dbReference type="InterPro" id="IPR024079">
    <property type="entry name" value="MetalloPept_cat_dom_sf"/>
</dbReference>
<organism evidence="3 4">
    <name type="scientific">Mesobacillus selenatarsenatis</name>
    <dbReference type="NCBI Taxonomy" id="388741"/>
    <lineage>
        <taxon>Bacteria</taxon>
        <taxon>Bacillati</taxon>
        <taxon>Bacillota</taxon>
        <taxon>Bacilli</taxon>
        <taxon>Bacillales</taxon>
        <taxon>Bacillaceae</taxon>
        <taxon>Mesobacillus</taxon>
    </lineage>
</organism>
<feature type="chain" id="PRO_5039292833" evidence="1">
    <location>
        <begin position="22"/>
        <end position="608"/>
    </location>
</feature>
<dbReference type="PANTHER" id="PTHR41775">
    <property type="entry name" value="SECRETED PROTEIN-RELATED"/>
    <property type="match status" value="1"/>
</dbReference>